<accession>A0A9W9JVX2</accession>
<reference evidence="2" key="2">
    <citation type="journal article" date="2023" name="IMA Fungus">
        <title>Comparative genomic study of the Penicillium genus elucidates a diverse pangenome and 15 lateral gene transfer events.</title>
        <authorList>
            <person name="Petersen C."/>
            <person name="Sorensen T."/>
            <person name="Nielsen M.R."/>
            <person name="Sondergaard T.E."/>
            <person name="Sorensen J.L."/>
            <person name="Fitzpatrick D.A."/>
            <person name="Frisvad J.C."/>
            <person name="Nielsen K.L."/>
        </authorList>
    </citation>
    <scope>NUCLEOTIDE SEQUENCE</scope>
    <source>
        <strain evidence="2">IBT 30761</strain>
    </source>
</reference>
<sequence length="66" mass="7260">MRGVSRVPLRAPGEGKDEVKGRDVIVRQALPTGGPQPPAAIPVRTSRQIQSAAHGWRSKFRLRTFD</sequence>
<gene>
    <name evidence="2" type="ORF">N7532_012130</name>
</gene>
<dbReference type="GeneID" id="81363600"/>
<keyword evidence="3" id="KW-1185">Reference proteome</keyword>
<name>A0A9W9JVX2_9EURO</name>
<reference evidence="2" key="1">
    <citation type="submission" date="2022-11" db="EMBL/GenBank/DDBJ databases">
        <authorList>
            <person name="Petersen C."/>
        </authorList>
    </citation>
    <scope>NUCLEOTIDE SEQUENCE</scope>
    <source>
        <strain evidence="2">IBT 30761</strain>
    </source>
</reference>
<dbReference type="RefSeq" id="XP_056469609.1">
    <property type="nucleotide sequence ID" value="XM_056624621.1"/>
</dbReference>
<dbReference type="EMBL" id="JAPQKI010000011">
    <property type="protein sequence ID" value="KAJ5083087.1"/>
    <property type="molecule type" value="Genomic_DNA"/>
</dbReference>
<evidence type="ECO:0000313" key="3">
    <source>
        <dbReference type="Proteomes" id="UP001149074"/>
    </source>
</evidence>
<evidence type="ECO:0000256" key="1">
    <source>
        <dbReference type="SAM" id="MobiDB-lite"/>
    </source>
</evidence>
<organism evidence="2 3">
    <name type="scientific">Penicillium argentinense</name>
    <dbReference type="NCBI Taxonomy" id="1131581"/>
    <lineage>
        <taxon>Eukaryota</taxon>
        <taxon>Fungi</taxon>
        <taxon>Dikarya</taxon>
        <taxon>Ascomycota</taxon>
        <taxon>Pezizomycotina</taxon>
        <taxon>Eurotiomycetes</taxon>
        <taxon>Eurotiomycetidae</taxon>
        <taxon>Eurotiales</taxon>
        <taxon>Aspergillaceae</taxon>
        <taxon>Penicillium</taxon>
    </lineage>
</organism>
<protein>
    <submittedName>
        <fullName evidence="2">Uncharacterized protein</fullName>
    </submittedName>
</protein>
<evidence type="ECO:0000313" key="2">
    <source>
        <dbReference type="EMBL" id="KAJ5083087.1"/>
    </source>
</evidence>
<dbReference type="AlphaFoldDB" id="A0A9W9JVX2"/>
<feature type="region of interest" description="Disordered" evidence="1">
    <location>
        <begin position="1"/>
        <end position="21"/>
    </location>
</feature>
<dbReference type="Proteomes" id="UP001149074">
    <property type="component" value="Unassembled WGS sequence"/>
</dbReference>
<proteinExistence type="predicted"/>
<comment type="caution">
    <text evidence="2">The sequence shown here is derived from an EMBL/GenBank/DDBJ whole genome shotgun (WGS) entry which is preliminary data.</text>
</comment>